<keyword evidence="2" id="KW-1185">Reference proteome</keyword>
<sequence length="554" mass="62374">MRDSIFTKYIVIALFSVLFVSCDKDFNTLGGDIIGDENYDFLGDPFTVKAYNQKVPVIQTNNLPLNQLGITNNPVFGKTVANFATQLTLSSTSPDFDQTKNIVIDSVVLNVPYFNKKVRTLSSGIVKYKLDSVYTTDVNDTIYKPINLKIFRSGYQLNDVDPDNLEVSNKYYSNQDANFSTNVVGAQLNDDFAKPSQNSAFKPSNREYVNYKVKSTKEETGTNYFTMKHERTTEVESRGVPAMRINLNKDYFKQHIIEANPSNLANNNIFKSYFKGLYFQVEDANEGSMMSLDFSKGNITIYYTEDEIVTETKNNTTTAIGNNRPLKEFVLNMSGVTVNLLNNTDNPSYLSAVDNPDRTSGDDNLYLKGGEGSMAYIELFTPQELNTLKADKDKILLNDASLYFTVNRDIMTSKYEPLRVYLFDVDNNKVLYDYSFDVTDNGSFPKLSKYIFGGILETKKDNDVVTEKTYRIRITEHVNRIIKGEQENVRLGLVVTENIGYSGHVKLKSPTAVTNLKTLPVSSVVNPLGTVLYGTGANAGNKNVKFKIYYTKPN</sequence>
<protein>
    <submittedName>
        <fullName evidence="1">DUF4270 domain-containing protein</fullName>
    </submittedName>
</protein>
<evidence type="ECO:0000313" key="1">
    <source>
        <dbReference type="EMBL" id="MCL9809604.1"/>
    </source>
</evidence>
<organism evidence="1 2">
    <name type="scientific">Flavobacterium luminosum</name>
    <dbReference type="NCBI Taxonomy" id="2949086"/>
    <lineage>
        <taxon>Bacteria</taxon>
        <taxon>Pseudomonadati</taxon>
        <taxon>Bacteroidota</taxon>
        <taxon>Flavobacteriia</taxon>
        <taxon>Flavobacteriales</taxon>
        <taxon>Flavobacteriaceae</taxon>
        <taxon>Flavobacterium</taxon>
    </lineage>
</organism>
<name>A0ABT0TQ42_9FLAO</name>
<gene>
    <name evidence="1" type="ORF">NAT50_09565</name>
</gene>
<dbReference type="InterPro" id="IPR025366">
    <property type="entry name" value="DUF4270"/>
</dbReference>
<reference evidence="1 2" key="1">
    <citation type="submission" date="2022-05" db="EMBL/GenBank/DDBJ databases">
        <title>Flavobacterium sp., isolated from activated sludge.</title>
        <authorList>
            <person name="Ran Q."/>
        </authorList>
    </citation>
    <scope>NUCLEOTIDE SEQUENCE [LARGE SCALE GENOMIC DNA]</scope>
    <source>
        <strain evidence="1 2">HXWNR70</strain>
    </source>
</reference>
<accession>A0ABT0TQ42</accession>
<dbReference type="PROSITE" id="PS51257">
    <property type="entry name" value="PROKAR_LIPOPROTEIN"/>
    <property type="match status" value="1"/>
</dbReference>
<dbReference type="Pfam" id="PF14092">
    <property type="entry name" value="DUF4270"/>
    <property type="match status" value="1"/>
</dbReference>
<comment type="caution">
    <text evidence="1">The sequence shown here is derived from an EMBL/GenBank/DDBJ whole genome shotgun (WGS) entry which is preliminary data.</text>
</comment>
<dbReference type="RefSeq" id="WP_250593056.1">
    <property type="nucleotide sequence ID" value="NZ_JAMLJM010000007.1"/>
</dbReference>
<evidence type="ECO:0000313" key="2">
    <source>
        <dbReference type="Proteomes" id="UP001317191"/>
    </source>
</evidence>
<dbReference type="EMBL" id="JAMLJM010000007">
    <property type="protein sequence ID" value="MCL9809604.1"/>
    <property type="molecule type" value="Genomic_DNA"/>
</dbReference>
<dbReference type="Proteomes" id="UP001317191">
    <property type="component" value="Unassembled WGS sequence"/>
</dbReference>
<proteinExistence type="predicted"/>